<evidence type="ECO:0000256" key="2">
    <source>
        <dbReference type="ARBA" id="ARBA00022723"/>
    </source>
</evidence>
<evidence type="ECO:0000256" key="4">
    <source>
        <dbReference type="ARBA" id="ARBA00022771"/>
    </source>
</evidence>
<evidence type="ECO:0000256" key="7">
    <source>
        <dbReference type="PROSITE-ProRule" id="PRU00042"/>
    </source>
</evidence>
<keyword evidence="2" id="KW-0479">Metal-binding</keyword>
<feature type="region of interest" description="Disordered" evidence="9">
    <location>
        <begin position="890"/>
        <end position="960"/>
    </location>
</feature>
<sequence length="1182" mass="130154">MEAMAAMTINPPRPAQTATTMDGTDSHVDTRNHCESTAAGYQGRPAASGIGSVPNSPSRGLVRLSITENRGSSVSPPRRSYPDLVSPQSDLYVSRTTPPLYHDSKPSSLLGAEFHPPPDMDIDRVKTPSRGSPHEHDQISPHPRPSYPPTSLLQGSPRSHTKPPSSQSQWTVSSALQAAGSYSPKDHAFQETCHAQSYHRPPSVQGPLYPTEARTGASDDGALHHRPGHYQSQAYSQSHPSLHDQSHHQRMHDPVRSVPSSPQFSHARTDRSWAEPHRHDIYAEKFSRHQRSNTTHGHVGDGMYESFSKVLSSSELRDRPSLQSSANLTITPSLLPPPTHDLRKTSEAHAASHAAVRPSASEPDLERVHGGRPAAQTNGQADYWTKPSFDMEERLRGDRLSEARGVATPFRKDTMHSRTQDEHDEQDEVDDAVDEEGEEEGEDEEEGLDDDDGEDDDQRHAWAQQDYDDTQGRMHHSLNHEGYRYGDVPYSSHQAHGPYNDSQHPPDVDGQISLSHPPLYAPHPYQPLQQYLLRPQRISKSPKQKPLQPKNSQRGPYLTRQRVLASGMEPGKGTACRYVCSYCQKRFSRPSSLRIHTYSHTGERPFKCTEKGCERQFSVQSNMRRHLRVHRMDKIKFLDPIYPSQIANERPLQSPSSVQPLSTNRDSTCTTPEAAMINEAATVSASTAEPVNPYLQVLRTNFRRLNKRLDRIRRTEAKLANGSLEEKAGIQPEQYRSINDKPEITASFKLIQTLMEAMGNIAAEEDKVHQANLERSYAVHQAREQKLEDQIRTGAMQLKAVVKLFAAHQLLFVPKPGLDASLVECRQVLSVASRSLTSYLDEATDVGEQLVGQAKQLTEDENALGTIDRVLGMANSIAALPTADMSLLKKNDNDSDGTSSLIIPNARVEENNEHDTEALESDETTTLGSEVPEPTSRRISFAGLSDVSSEESLSPRQGRATADIVAHDWPCRSDGHGDKPVVDLMNVEDVACLPATVDTTDQPRVGVEVPNEPTSEPQKNAIVQQYVGLDALGQDRGQMPASSSGLSAPLLVPLPLPSSQQIRYSSRGHAEIGLPVSEFQPPAYGELSPPTFGADQSPFLREEQPRNAHLPSVVQRFGQAQGPPSAETTQASSSWPQPAHGGECFGSDFQVQISGRGGGNRRGRRHGGAARDVGLIECARSS</sequence>
<dbReference type="PANTHER" id="PTHR16515">
    <property type="entry name" value="PR DOMAIN ZINC FINGER PROTEIN"/>
    <property type="match status" value="1"/>
</dbReference>
<evidence type="ECO:0000259" key="10">
    <source>
        <dbReference type="PROSITE" id="PS50157"/>
    </source>
</evidence>
<accession>A0A9P6UBH9</accession>
<dbReference type="Gene3D" id="3.30.160.60">
    <property type="entry name" value="Classic Zinc Finger"/>
    <property type="match status" value="2"/>
</dbReference>
<dbReference type="PROSITE" id="PS50157">
    <property type="entry name" value="ZINC_FINGER_C2H2_2"/>
    <property type="match status" value="2"/>
</dbReference>
<gene>
    <name evidence="11" type="ORF">DFQ27_004137</name>
</gene>
<keyword evidence="8" id="KW-0175">Coiled coil</keyword>
<dbReference type="InterPro" id="IPR050331">
    <property type="entry name" value="Zinc_finger"/>
</dbReference>
<dbReference type="OrthoDB" id="6077919at2759"/>
<dbReference type="InterPro" id="IPR036236">
    <property type="entry name" value="Znf_C2H2_sf"/>
</dbReference>
<name>A0A9P6UBH9_9FUNG</name>
<keyword evidence="3" id="KW-0677">Repeat</keyword>
<feature type="region of interest" description="Disordered" evidence="9">
    <location>
        <begin position="315"/>
        <end position="524"/>
    </location>
</feature>
<dbReference type="PROSITE" id="PS00028">
    <property type="entry name" value="ZINC_FINGER_C2H2_1"/>
    <property type="match status" value="2"/>
</dbReference>
<feature type="compositionally biased region" description="Basic residues" evidence="9">
    <location>
        <begin position="1159"/>
        <end position="1168"/>
    </location>
</feature>
<feature type="compositionally biased region" description="Low complexity" evidence="9">
    <location>
        <begin position="539"/>
        <end position="553"/>
    </location>
</feature>
<proteinExistence type="predicted"/>
<feature type="compositionally biased region" description="Polar residues" evidence="9">
    <location>
        <begin position="149"/>
        <end position="176"/>
    </location>
</feature>
<dbReference type="AlphaFoldDB" id="A0A9P6UBH9"/>
<dbReference type="GO" id="GO:0008270">
    <property type="term" value="F:zinc ion binding"/>
    <property type="evidence" value="ECO:0007669"/>
    <property type="project" value="UniProtKB-KW"/>
</dbReference>
<feature type="compositionally biased region" description="Low complexity" evidence="9">
    <location>
        <begin position="651"/>
        <end position="662"/>
    </location>
</feature>
<dbReference type="SMART" id="SM00355">
    <property type="entry name" value="ZnF_C2H2"/>
    <property type="match status" value="2"/>
</dbReference>
<feature type="domain" description="C2H2-type" evidence="10">
    <location>
        <begin position="578"/>
        <end position="605"/>
    </location>
</feature>
<dbReference type="FunFam" id="3.30.160.60:FF:001102">
    <property type="entry name" value="Transcription factor IIIA"/>
    <property type="match status" value="1"/>
</dbReference>
<keyword evidence="4 7" id="KW-0863">Zinc-finger</keyword>
<evidence type="ECO:0000256" key="6">
    <source>
        <dbReference type="ARBA" id="ARBA00023242"/>
    </source>
</evidence>
<feature type="compositionally biased region" description="Basic and acidic residues" evidence="9">
    <location>
        <begin position="410"/>
        <end position="421"/>
    </location>
</feature>
<evidence type="ECO:0000256" key="8">
    <source>
        <dbReference type="SAM" id="Coils"/>
    </source>
</evidence>
<feature type="compositionally biased region" description="Polar residues" evidence="9">
    <location>
        <begin position="946"/>
        <end position="955"/>
    </location>
</feature>
<reference evidence="11" key="1">
    <citation type="journal article" date="2020" name="Fungal Divers.">
        <title>Resolving the Mortierellaceae phylogeny through synthesis of multi-gene phylogenetics and phylogenomics.</title>
        <authorList>
            <person name="Vandepol N."/>
            <person name="Liber J."/>
            <person name="Desiro A."/>
            <person name="Na H."/>
            <person name="Kennedy M."/>
            <person name="Barry K."/>
            <person name="Grigoriev I.V."/>
            <person name="Miller A.N."/>
            <person name="O'Donnell K."/>
            <person name="Stajich J.E."/>
            <person name="Bonito G."/>
        </authorList>
    </citation>
    <scope>NUCLEOTIDE SEQUENCE</scope>
    <source>
        <strain evidence="11">BC1065</strain>
    </source>
</reference>
<evidence type="ECO:0000313" key="12">
    <source>
        <dbReference type="Proteomes" id="UP000807716"/>
    </source>
</evidence>
<feature type="compositionally biased region" description="Polar residues" evidence="9">
    <location>
        <begin position="230"/>
        <end position="240"/>
    </location>
</feature>
<feature type="compositionally biased region" description="Basic and acidic residues" evidence="9">
    <location>
        <begin position="241"/>
        <end position="255"/>
    </location>
</feature>
<feature type="coiled-coil region" evidence="8">
    <location>
        <begin position="754"/>
        <end position="790"/>
    </location>
</feature>
<feature type="region of interest" description="Disordered" evidence="9">
    <location>
        <begin position="1117"/>
        <end position="1182"/>
    </location>
</feature>
<feature type="region of interest" description="Disordered" evidence="9">
    <location>
        <begin position="1"/>
        <end position="276"/>
    </location>
</feature>
<protein>
    <recommendedName>
        <fullName evidence="10">C2H2-type domain-containing protein</fullName>
    </recommendedName>
</protein>
<keyword evidence="6" id="KW-0539">Nucleus</keyword>
<dbReference type="GO" id="GO:0005634">
    <property type="term" value="C:nucleus"/>
    <property type="evidence" value="ECO:0007669"/>
    <property type="project" value="UniProtKB-SubCell"/>
</dbReference>
<feature type="region of interest" description="Disordered" evidence="9">
    <location>
        <begin position="539"/>
        <end position="559"/>
    </location>
</feature>
<feature type="compositionally biased region" description="Polar residues" evidence="9">
    <location>
        <begin position="86"/>
        <end position="97"/>
    </location>
</feature>
<feature type="region of interest" description="Disordered" evidence="9">
    <location>
        <begin position="648"/>
        <end position="668"/>
    </location>
</feature>
<evidence type="ECO:0000256" key="9">
    <source>
        <dbReference type="SAM" id="MobiDB-lite"/>
    </source>
</evidence>
<dbReference type="Proteomes" id="UP000807716">
    <property type="component" value="Unassembled WGS sequence"/>
</dbReference>
<feature type="compositionally biased region" description="Basic and acidic residues" evidence="9">
    <location>
        <begin position="267"/>
        <end position="276"/>
    </location>
</feature>
<feature type="compositionally biased region" description="Basic and acidic residues" evidence="9">
    <location>
        <begin position="389"/>
        <end position="402"/>
    </location>
</feature>
<evidence type="ECO:0000256" key="3">
    <source>
        <dbReference type="ARBA" id="ARBA00022737"/>
    </source>
</evidence>
<dbReference type="InterPro" id="IPR013087">
    <property type="entry name" value="Znf_C2H2_type"/>
</dbReference>
<feature type="compositionally biased region" description="Basic and acidic residues" evidence="9">
    <location>
        <begin position="116"/>
        <end position="139"/>
    </location>
</feature>
<feature type="domain" description="C2H2-type" evidence="10">
    <location>
        <begin position="606"/>
        <end position="635"/>
    </location>
</feature>
<evidence type="ECO:0000256" key="1">
    <source>
        <dbReference type="ARBA" id="ARBA00004123"/>
    </source>
</evidence>
<comment type="subcellular location">
    <subcellularLocation>
        <location evidence="1">Nucleus</location>
    </subcellularLocation>
</comment>
<evidence type="ECO:0000256" key="5">
    <source>
        <dbReference type="ARBA" id="ARBA00022833"/>
    </source>
</evidence>
<feature type="compositionally biased region" description="Basic and acidic residues" evidence="9">
    <location>
        <begin position="24"/>
        <end position="34"/>
    </location>
</feature>
<dbReference type="GO" id="GO:0010468">
    <property type="term" value="P:regulation of gene expression"/>
    <property type="evidence" value="ECO:0007669"/>
    <property type="project" value="TreeGrafter"/>
</dbReference>
<feature type="compositionally biased region" description="Basic and acidic residues" evidence="9">
    <location>
        <begin position="907"/>
        <end position="917"/>
    </location>
</feature>
<dbReference type="EMBL" id="JAAAJB010000029">
    <property type="protein sequence ID" value="KAG0269274.1"/>
    <property type="molecule type" value="Genomic_DNA"/>
</dbReference>
<evidence type="ECO:0000313" key="11">
    <source>
        <dbReference type="EMBL" id="KAG0269274.1"/>
    </source>
</evidence>
<keyword evidence="12" id="KW-1185">Reference proteome</keyword>
<dbReference type="Pfam" id="PF00096">
    <property type="entry name" value="zf-C2H2"/>
    <property type="match status" value="2"/>
</dbReference>
<keyword evidence="5" id="KW-0862">Zinc</keyword>
<organism evidence="11 12">
    <name type="scientific">Actinomortierella ambigua</name>
    <dbReference type="NCBI Taxonomy" id="1343610"/>
    <lineage>
        <taxon>Eukaryota</taxon>
        <taxon>Fungi</taxon>
        <taxon>Fungi incertae sedis</taxon>
        <taxon>Mucoromycota</taxon>
        <taxon>Mortierellomycotina</taxon>
        <taxon>Mortierellomycetes</taxon>
        <taxon>Mortierellales</taxon>
        <taxon>Mortierellaceae</taxon>
        <taxon>Actinomortierella</taxon>
    </lineage>
</organism>
<feature type="compositionally biased region" description="Polar residues" evidence="9">
    <location>
        <begin position="66"/>
        <end position="75"/>
    </location>
</feature>
<comment type="caution">
    <text evidence="11">The sequence shown here is derived from an EMBL/GenBank/DDBJ whole genome shotgun (WGS) entry which is preliminary data.</text>
</comment>
<dbReference type="SUPFAM" id="SSF57667">
    <property type="entry name" value="beta-beta-alpha zinc fingers"/>
    <property type="match status" value="1"/>
</dbReference>
<feature type="compositionally biased region" description="Polar residues" evidence="9">
    <location>
        <begin position="1126"/>
        <end position="1136"/>
    </location>
</feature>
<dbReference type="PANTHER" id="PTHR16515:SF49">
    <property type="entry name" value="GASTRULA ZINC FINGER PROTEIN XLCGF49.1-LIKE-RELATED"/>
    <property type="match status" value="1"/>
</dbReference>
<feature type="compositionally biased region" description="Acidic residues" evidence="9">
    <location>
        <begin position="422"/>
        <end position="456"/>
    </location>
</feature>